<evidence type="ECO:0000256" key="1">
    <source>
        <dbReference type="SAM" id="Phobius"/>
    </source>
</evidence>
<dbReference type="KEGG" id="ccos:Pan44_21650"/>
<keyword evidence="3" id="KW-1185">Reference proteome</keyword>
<dbReference type="OrthoDB" id="278295at2"/>
<accession>A0A517SDE3</accession>
<gene>
    <name evidence="2" type="ORF">Pan44_21650</name>
</gene>
<dbReference type="AlphaFoldDB" id="A0A517SDE3"/>
<name>A0A517SDE3_9PLAN</name>
<reference evidence="2 3" key="1">
    <citation type="submission" date="2019-02" db="EMBL/GenBank/DDBJ databases">
        <title>Deep-cultivation of Planctomycetes and their phenomic and genomic characterization uncovers novel biology.</title>
        <authorList>
            <person name="Wiegand S."/>
            <person name="Jogler M."/>
            <person name="Boedeker C."/>
            <person name="Pinto D."/>
            <person name="Vollmers J."/>
            <person name="Rivas-Marin E."/>
            <person name="Kohn T."/>
            <person name="Peeters S.H."/>
            <person name="Heuer A."/>
            <person name="Rast P."/>
            <person name="Oberbeckmann S."/>
            <person name="Bunk B."/>
            <person name="Jeske O."/>
            <person name="Meyerdierks A."/>
            <person name="Storesund J.E."/>
            <person name="Kallscheuer N."/>
            <person name="Luecker S."/>
            <person name="Lage O.M."/>
            <person name="Pohl T."/>
            <person name="Merkel B.J."/>
            <person name="Hornburger P."/>
            <person name="Mueller R.-W."/>
            <person name="Bruemmer F."/>
            <person name="Labrenz M."/>
            <person name="Spormann A.M."/>
            <person name="Op den Camp H."/>
            <person name="Overmann J."/>
            <person name="Amann R."/>
            <person name="Jetten M.S.M."/>
            <person name="Mascher T."/>
            <person name="Medema M.H."/>
            <person name="Devos D.P."/>
            <person name="Kaster A.-K."/>
            <person name="Ovreas L."/>
            <person name="Rohde M."/>
            <person name="Galperin M.Y."/>
            <person name="Jogler C."/>
        </authorList>
    </citation>
    <scope>NUCLEOTIDE SEQUENCE [LARGE SCALE GENOMIC DNA]</scope>
    <source>
        <strain evidence="2 3">Pan44</strain>
    </source>
</reference>
<keyword evidence="1" id="KW-1133">Transmembrane helix</keyword>
<dbReference type="EMBL" id="CP036271">
    <property type="protein sequence ID" value="QDT54138.1"/>
    <property type="molecule type" value="Genomic_DNA"/>
</dbReference>
<evidence type="ECO:0008006" key="4">
    <source>
        <dbReference type="Google" id="ProtNLM"/>
    </source>
</evidence>
<feature type="transmembrane region" description="Helical" evidence="1">
    <location>
        <begin position="15"/>
        <end position="36"/>
    </location>
</feature>
<sequence length="104" mass="10979">MYRVATALLNDEAGFIVSAELVLISTITVIGLVVGLSEVSININNELEDVGSAFGALNQSYSYAGACGHKGSSTGTCFTDEKDFCDSQNDINCDGHVRGEGPKW</sequence>
<proteinExistence type="predicted"/>
<organism evidence="2 3">
    <name type="scientific">Caulifigura coniformis</name>
    <dbReference type="NCBI Taxonomy" id="2527983"/>
    <lineage>
        <taxon>Bacteria</taxon>
        <taxon>Pseudomonadati</taxon>
        <taxon>Planctomycetota</taxon>
        <taxon>Planctomycetia</taxon>
        <taxon>Planctomycetales</taxon>
        <taxon>Planctomycetaceae</taxon>
        <taxon>Caulifigura</taxon>
    </lineage>
</organism>
<dbReference type="RefSeq" id="WP_145029931.1">
    <property type="nucleotide sequence ID" value="NZ_CP036271.1"/>
</dbReference>
<dbReference type="InParanoid" id="A0A517SDE3"/>
<keyword evidence="1" id="KW-0812">Transmembrane</keyword>
<evidence type="ECO:0000313" key="2">
    <source>
        <dbReference type="EMBL" id="QDT54138.1"/>
    </source>
</evidence>
<keyword evidence="1" id="KW-0472">Membrane</keyword>
<evidence type="ECO:0000313" key="3">
    <source>
        <dbReference type="Proteomes" id="UP000315700"/>
    </source>
</evidence>
<protein>
    <recommendedName>
        <fullName evidence="4">Branched-chain amino acid aminotransferase</fullName>
    </recommendedName>
</protein>
<dbReference type="Proteomes" id="UP000315700">
    <property type="component" value="Chromosome"/>
</dbReference>